<protein>
    <submittedName>
        <fullName evidence="2">Uncharacterized protein</fullName>
    </submittedName>
</protein>
<feature type="chain" id="PRO_5016612920" evidence="1">
    <location>
        <begin position="25"/>
        <end position="172"/>
    </location>
</feature>
<evidence type="ECO:0000313" key="3">
    <source>
        <dbReference type="Proteomes" id="UP000076154"/>
    </source>
</evidence>
<feature type="signal peptide" evidence="1">
    <location>
        <begin position="1"/>
        <end position="24"/>
    </location>
</feature>
<dbReference type="AlphaFoldDB" id="A0A369JSF7"/>
<name>A0A369JSF7_HYPMA</name>
<comment type="caution">
    <text evidence="2">The sequence shown here is derived from an EMBL/GenBank/DDBJ whole genome shotgun (WGS) entry which is preliminary data.</text>
</comment>
<keyword evidence="1" id="KW-0732">Signal</keyword>
<dbReference type="InParanoid" id="A0A369JSF7"/>
<gene>
    <name evidence="2" type="ORF">Hypma_011293</name>
</gene>
<sequence>MHFRAIFATLFLIGIPIIAYSASGQTFPAHARSTLINRTTSARELAIRFLSELETRGNKQGETIIPASTGQGREPTKNVMKEHGRFDRQLEDQLRRKEMFTSKHGGLPPHMDIMIQKLEREKQLRLVREELRKVEGVLESELAKAKDGFEVPFVAMLKKKKLELQNKESRLK</sequence>
<keyword evidence="3" id="KW-1185">Reference proteome</keyword>
<dbReference type="EMBL" id="LUEZ02000054">
    <property type="protein sequence ID" value="RDB21706.1"/>
    <property type="molecule type" value="Genomic_DNA"/>
</dbReference>
<evidence type="ECO:0000313" key="2">
    <source>
        <dbReference type="EMBL" id="RDB21706.1"/>
    </source>
</evidence>
<evidence type="ECO:0000256" key="1">
    <source>
        <dbReference type="SAM" id="SignalP"/>
    </source>
</evidence>
<proteinExistence type="predicted"/>
<reference evidence="2" key="1">
    <citation type="submission" date="2018-04" db="EMBL/GenBank/DDBJ databases">
        <title>Whole genome sequencing of Hypsizygus marmoreus.</title>
        <authorList>
            <person name="Choi I.-G."/>
            <person name="Min B."/>
            <person name="Kim J.-G."/>
            <person name="Kim S."/>
            <person name="Oh Y.-L."/>
            <person name="Kong W.-S."/>
            <person name="Park H."/>
            <person name="Jeong J."/>
            <person name="Song E.-S."/>
        </authorList>
    </citation>
    <scope>NUCLEOTIDE SEQUENCE [LARGE SCALE GENOMIC DNA]</scope>
    <source>
        <strain evidence="2">51987-8</strain>
    </source>
</reference>
<accession>A0A369JSF7</accession>
<dbReference type="Proteomes" id="UP000076154">
    <property type="component" value="Unassembled WGS sequence"/>
</dbReference>
<organism evidence="2 3">
    <name type="scientific">Hypsizygus marmoreus</name>
    <name type="common">White beech mushroom</name>
    <name type="synonym">Agaricus marmoreus</name>
    <dbReference type="NCBI Taxonomy" id="39966"/>
    <lineage>
        <taxon>Eukaryota</taxon>
        <taxon>Fungi</taxon>
        <taxon>Dikarya</taxon>
        <taxon>Basidiomycota</taxon>
        <taxon>Agaricomycotina</taxon>
        <taxon>Agaricomycetes</taxon>
        <taxon>Agaricomycetidae</taxon>
        <taxon>Agaricales</taxon>
        <taxon>Tricholomatineae</taxon>
        <taxon>Lyophyllaceae</taxon>
        <taxon>Hypsizygus</taxon>
    </lineage>
</organism>